<keyword evidence="4 7" id="KW-0812">Transmembrane</keyword>
<feature type="domain" description="ABC transmembrane type-1" evidence="8">
    <location>
        <begin position="76"/>
        <end position="268"/>
    </location>
</feature>
<feature type="transmembrane region" description="Helical" evidence="7">
    <location>
        <begin position="245"/>
        <end position="268"/>
    </location>
</feature>
<gene>
    <name evidence="9" type="ORF">EYB31_24510</name>
</gene>
<dbReference type="Pfam" id="PF00528">
    <property type="entry name" value="BPD_transp_1"/>
    <property type="match status" value="1"/>
</dbReference>
<evidence type="ECO:0000313" key="9">
    <source>
        <dbReference type="EMBL" id="TBL75187.1"/>
    </source>
</evidence>
<feature type="transmembrane region" description="Helical" evidence="7">
    <location>
        <begin position="188"/>
        <end position="211"/>
    </location>
</feature>
<dbReference type="InterPro" id="IPR035906">
    <property type="entry name" value="MetI-like_sf"/>
</dbReference>
<accession>A0A4Q9DMZ4</accession>
<evidence type="ECO:0000256" key="6">
    <source>
        <dbReference type="ARBA" id="ARBA00023136"/>
    </source>
</evidence>
<dbReference type="PROSITE" id="PS50928">
    <property type="entry name" value="ABC_TM1"/>
    <property type="match status" value="1"/>
</dbReference>
<reference evidence="9 10" key="1">
    <citation type="submission" date="2019-02" db="EMBL/GenBank/DDBJ databases">
        <title>Paenibacillus sp. nov., isolated from surface-sterilized tissue of Thalictrum simplex L.</title>
        <authorList>
            <person name="Tuo L."/>
        </authorList>
    </citation>
    <scope>NUCLEOTIDE SEQUENCE [LARGE SCALE GENOMIC DNA]</scope>
    <source>
        <strain evidence="9 10">N2SHLJ1</strain>
    </source>
</reference>
<proteinExistence type="inferred from homology"/>
<evidence type="ECO:0000256" key="7">
    <source>
        <dbReference type="RuleBase" id="RU363032"/>
    </source>
</evidence>
<dbReference type="OrthoDB" id="9771544at2"/>
<dbReference type="PANTHER" id="PTHR43744:SF6">
    <property type="entry name" value="ABC TRANSPORTER PERMEASE PROTEIN YESQ-RELATED"/>
    <property type="match status" value="1"/>
</dbReference>
<keyword evidence="10" id="KW-1185">Reference proteome</keyword>
<sequence length="283" mass="31996">MKRRAVTPWVSHAVLVIGSLIMIYPLLWMLFATFKQNAEIFGSSSILPEKFPFADPFAAYKAGWNGLTEIGFSDFYWNTIVMTVPTVLFTVISCSLVAYGFARFNFPSKKLWFAVMLSTLMLPNAVIVIPRYLLFNSLGWLNTYLPFIVPALFACFPFFIFMLVQFIRGIPRELDESAKMDGCSAGGILFKVLLPVMKPALFSAGLFQFMWTWNEFFDVLIYVNSVEKYPLALGLRISMDTASDVQWNVVMAMGLLSVLPLVLIFFFAQRYFVEGIATTGLKG</sequence>
<evidence type="ECO:0000313" key="10">
    <source>
        <dbReference type="Proteomes" id="UP000293142"/>
    </source>
</evidence>
<keyword evidence="3" id="KW-1003">Cell membrane</keyword>
<comment type="subcellular location">
    <subcellularLocation>
        <location evidence="1 7">Cell membrane</location>
        <topology evidence="1 7">Multi-pass membrane protein</topology>
    </subcellularLocation>
</comment>
<evidence type="ECO:0000256" key="4">
    <source>
        <dbReference type="ARBA" id="ARBA00022692"/>
    </source>
</evidence>
<dbReference type="CDD" id="cd06261">
    <property type="entry name" value="TM_PBP2"/>
    <property type="match status" value="1"/>
</dbReference>
<keyword evidence="5 7" id="KW-1133">Transmembrane helix</keyword>
<name>A0A4Q9DMZ4_9BACL</name>
<dbReference type="GO" id="GO:0055085">
    <property type="term" value="P:transmembrane transport"/>
    <property type="evidence" value="ECO:0007669"/>
    <property type="project" value="InterPro"/>
</dbReference>
<feature type="transmembrane region" description="Helical" evidence="7">
    <location>
        <begin position="12"/>
        <end position="31"/>
    </location>
</feature>
<keyword evidence="2 7" id="KW-0813">Transport</keyword>
<dbReference type="PANTHER" id="PTHR43744">
    <property type="entry name" value="ABC TRANSPORTER PERMEASE PROTEIN MG189-RELATED-RELATED"/>
    <property type="match status" value="1"/>
</dbReference>
<dbReference type="SUPFAM" id="SSF161098">
    <property type="entry name" value="MetI-like"/>
    <property type="match status" value="1"/>
</dbReference>
<evidence type="ECO:0000256" key="5">
    <source>
        <dbReference type="ARBA" id="ARBA00022989"/>
    </source>
</evidence>
<comment type="similarity">
    <text evidence="7">Belongs to the binding-protein-dependent transport system permease family.</text>
</comment>
<feature type="transmembrane region" description="Helical" evidence="7">
    <location>
        <begin position="75"/>
        <end position="99"/>
    </location>
</feature>
<evidence type="ECO:0000256" key="3">
    <source>
        <dbReference type="ARBA" id="ARBA00022475"/>
    </source>
</evidence>
<evidence type="ECO:0000256" key="2">
    <source>
        <dbReference type="ARBA" id="ARBA00022448"/>
    </source>
</evidence>
<comment type="caution">
    <text evidence="9">The sequence shown here is derived from an EMBL/GenBank/DDBJ whole genome shotgun (WGS) entry which is preliminary data.</text>
</comment>
<evidence type="ECO:0000256" key="1">
    <source>
        <dbReference type="ARBA" id="ARBA00004651"/>
    </source>
</evidence>
<dbReference type="GO" id="GO:0005886">
    <property type="term" value="C:plasma membrane"/>
    <property type="evidence" value="ECO:0007669"/>
    <property type="project" value="UniProtKB-SubCell"/>
</dbReference>
<organism evidence="9 10">
    <name type="scientific">Paenibacillus thalictri</name>
    <dbReference type="NCBI Taxonomy" id="2527873"/>
    <lineage>
        <taxon>Bacteria</taxon>
        <taxon>Bacillati</taxon>
        <taxon>Bacillota</taxon>
        <taxon>Bacilli</taxon>
        <taxon>Bacillales</taxon>
        <taxon>Paenibacillaceae</taxon>
        <taxon>Paenibacillus</taxon>
    </lineage>
</organism>
<dbReference type="InterPro" id="IPR000515">
    <property type="entry name" value="MetI-like"/>
</dbReference>
<dbReference type="Gene3D" id="1.10.3720.10">
    <property type="entry name" value="MetI-like"/>
    <property type="match status" value="1"/>
</dbReference>
<dbReference type="AlphaFoldDB" id="A0A4Q9DMZ4"/>
<feature type="transmembrane region" description="Helical" evidence="7">
    <location>
        <begin position="144"/>
        <end position="167"/>
    </location>
</feature>
<keyword evidence="6 7" id="KW-0472">Membrane</keyword>
<protein>
    <submittedName>
        <fullName evidence="9">Carbohydrate ABC transporter permease</fullName>
    </submittedName>
</protein>
<feature type="transmembrane region" description="Helical" evidence="7">
    <location>
        <begin position="111"/>
        <end position="132"/>
    </location>
</feature>
<dbReference type="EMBL" id="SIRE01000018">
    <property type="protein sequence ID" value="TBL75187.1"/>
    <property type="molecule type" value="Genomic_DNA"/>
</dbReference>
<evidence type="ECO:0000259" key="8">
    <source>
        <dbReference type="PROSITE" id="PS50928"/>
    </source>
</evidence>
<dbReference type="Proteomes" id="UP000293142">
    <property type="component" value="Unassembled WGS sequence"/>
</dbReference>